<accession>Q27202</accession>
<evidence type="ECO:0000313" key="1">
    <source>
        <dbReference type="EMBL" id="CAA37934.1"/>
    </source>
</evidence>
<organism evidence="1">
    <name type="scientific">Tetrahymena thermophila</name>
    <dbReference type="NCBI Taxonomy" id="5911"/>
    <lineage>
        <taxon>Eukaryota</taxon>
        <taxon>Sar</taxon>
        <taxon>Alveolata</taxon>
        <taxon>Ciliophora</taxon>
        <taxon>Intramacronucleata</taxon>
        <taxon>Oligohymenophorea</taxon>
        <taxon>Hymenostomatida</taxon>
        <taxon>Tetrahymenina</taxon>
        <taxon>Tetrahymenidae</taxon>
        <taxon>Tetrahymena</taxon>
    </lineage>
</organism>
<gene>
    <name evidence="1" type="primary">Icr-A</name>
</gene>
<proteinExistence type="evidence at transcript level"/>
<dbReference type="EMBL" id="X53988">
    <property type="protein sequence ID" value="CAA37934.1"/>
    <property type="molecule type" value="mRNA"/>
</dbReference>
<dbReference type="AlphaFoldDB" id="Q27202"/>
<sequence>MQMAQDVGIQADQTLVGNVLTVIDDLLQHEQDGIDAETQAENQRVEEYTLQSLTSTIKSVMLKVKSPPQIKISKLLPTILMTPKITSPPGPNKFLTYKVSSTNSKTNAMLILLTSKIQSKNQTELLISSNKLSLSSKVNPSKTSSPFSMTLAQMTVSEVLKALEININHPLKLSLQSTCCI</sequence>
<protein>
    <submittedName>
        <fullName evidence="1">Initiation and co-stimulation factor-A</fullName>
    </submittedName>
</protein>
<name>Q27202_TETTH</name>
<reference evidence="1" key="1">
    <citation type="submission" date="1990-07" db="EMBL/GenBank/DDBJ databases">
        <title>Nucleotide sequence of the cDNA encoding a mating-related gene from Tetrahymena thermophila.</title>
        <authorList>
            <person name="Zhang S."/>
            <person name="Lockshin C."/>
            <person name="Orias E."/>
        </authorList>
    </citation>
    <scope>NUCLEOTIDE SEQUENCE</scope>
    <source>
        <strain evidence="1">Inbred strain B</strain>
    </source>
</reference>